<dbReference type="OrthoDB" id="5369447at2759"/>
<dbReference type="EMBL" id="MU004296">
    <property type="protein sequence ID" value="KAF2661044.1"/>
    <property type="molecule type" value="Genomic_DNA"/>
</dbReference>
<sequence length="185" mass="19836">MADITHAAEHNDLDGLRRLIDLQKATDPEYDANRMPYTKGMQLASVAAARRNHPVAVGLLLDSGCWINVELVEAALSGHYKDVFDSLIARGWNVSSNLGHSGDALLIAIGRNNQEMVQYLLSRGADPNANTTIGTYRALESAAYGASIPILEGLLDAGAELRGRRALPKAAGEGRIDAARTWCGL</sequence>
<organism evidence="4 5">
    <name type="scientific">Lophiostoma macrostomum CBS 122681</name>
    <dbReference type="NCBI Taxonomy" id="1314788"/>
    <lineage>
        <taxon>Eukaryota</taxon>
        <taxon>Fungi</taxon>
        <taxon>Dikarya</taxon>
        <taxon>Ascomycota</taxon>
        <taxon>Pezizomycotina</taxon>
        <taxon>Dothideomycetes</taxon>
        <taxon>Pleosporomycetidae</taxon>
        <taxon>Pleosporales</taxon>
        <taxon>Lophiostomataceae</taxon>
        <taxon>Lophiostoma</taxon>
    </lineage>
</organism>
<evidence type="ECO:0000313" key="4">
    <source>
        <dbReference type="EMBL" id="KAF2661044.1"/>
    </source>
</evidence>
<dbReference type="Pfam" id="PF12796">
    <property type="entry name" value="Ank_2"/>
    <property type="match status" value="1"/>
</dbReference>
<name>A0A6A6TR02_9PLEO</name>
<evidence type="ECO:0000256" key="1">
    <source>
        <dbReference type="ARBA" id="ARBA00022737"/>
    </source>
</evidence>
<proteinExistence type="predicted"/>
<accession>A0A6A6TR02</accession>
<dbReference type="InterPro" id="IPR002110">
    <property type="entry name" value="Ankyrin_rpt"/>
</dbReference>
<keyword evidence="1" id="KW-0677">Repeat</keyword>
<dbReference type="Gene3D" id="1.25.40.20">
    <property type="entry name" value="Ankyrin repeat-containing domain"/>
    <property type="match status" value="1"/>
</dbReference>
<dbReference type="PANTHER" id="PTHR24123">
    <property type="entry name" value="ANKYRIN REPEAT-CONTAINING"/>
    <property type="match status" value="1"/>
</dbReference>
<dbReference type="SMART" id="SM00248">
    <property type="entry name" value="ANK"/>
    <property type="match status" value="2"/>
</dbReference>
<keyword evidence="5" id="KW-1185">Reference proteome</keyword>
<dbReference type="PROSITE" id="PS50088">
    <property type="entry name" value="ANK_REPEAT"/>
    <property type="match status" value="1"/>
</dbReference>
<dbReference type="AlphaFoldDB" id="A0A6A6TR02"/>
<keyword evidence="2 3" id="KW-0040">ANK repeat</keyword>
<dbReference type="PROSITE" id="PS50297">
    <property type="entry name" value="ANK_REP_REGION"/>
    <property type="match status" value="1"/>
</dbReference>
<evidence type="ECO:0000256" key="3">
    <source>
        <dbReference type="PROSITE-ProRule" id="PRU00023"/>
    </source>
</evidence>
<dbReference type="Proteomes" id="UP000799324">
    <property type="component" value="Unassembled WGS sequence"/>
</dbReference>
<evidence type="ECO:0000256" key="2">
    <source>
        <dbReference type="ARBA" id="ARBA00023043"/>
    </source>
</evidence>
<dbReference type="SUPFAM" id="SSF48403">
    <property type="entry name" value="Ankyrin repeat"/>
    <property type="match status" value="1"/>
</dbReference>
<dbReference type="PANTHER" id="PTHR24123:SF33">
    <property type="entry name" value="PROTEIN HOS4"/>
    <property type="match status" value="1"/>
</dbReference>
<feature type="repeat" description="ANK" evidence="3">
    <location>
        <begin position="100"/>
        <end position="132"/>
    </location>
</feature>
<evidence type="ECO:0000313" key="5">
    <source>
        <dbReference type="Proteomes" id="UP000799324"/>
    </source>
</evidence>
<reference evidence="4" key="1">
    <citation type="journal article" date="2020" name="Stud. Mycol.">
        <title>101 Dothideomycetes genomes: a test case for predicting lifestyles and emergence of pathogens.</title>
        <authorList>
            <person name="Haridas S."/>
            <person name="Albert R."/>
            <person name="Binder M."/>
            <person name="Bloem J."/>
            <person name="Labutti K."/>
            <person name="Salamov A."/>
            <person name="Andreopoulos B."/>
            <person name="Baker S."/>
            <person name="Barry K."/>
            <person name="Bills G."/>
            <person name="Bluhm B."/>
            <person name="Cannon C."/>
            <person name="Castanera R."/>
            <person name="Culley D."/>
            <person name="Daum C."/>
            <person name="Ezra D."/>
            <person name="Gonzalez J."/>
            <person name="Henrissat B."/>
            <person name="Kuo A."/>
            <person name="Liang C."/>
            <person name="Lipzen A."/>
            <person name="Lutzoni F."/>
            <person name="Magnuson J."/>
            <person name="Mondo S."/>
            <person name="Nolan M."/>
            <person name="Ohm R."/>
            <person name="Pangilinan J."/>
            <person name="Park H.-J."/>
            <person name="Ramirez L."/>
            <person name="Alfaro M."/>
            <person name="Sun H."/>
            <person name="Tritt A."/>
            <person name="Yoshinaga Y."/>
            <person name="Zwiers L.-H."/>
            <person name="Turgeon B."/>
            <person name="Goodwin S."/>
            <person name="Spatafora J."/>
            <person name="Crous P."/>
            <person name="Grigoriev I."/>
        </authorList>
    </citation>
    <scope>NUCLEOTIDE SEQUENCE</scope>
    <source>
        <strain evidence="4">CBS 122681</strain>
    </source>
</reference>
<gene>
    <name evidence="4" type="ORF">K491DRAFT_750840</name>
</gene>
<dbReference type="InterPro" id="IPR051165">
    <property type="entry name" value="Multifunctional_ANK_Repeat"/>
</dbReference>
<protein>
    <submittedName>
        <fullName evidence="4">Uncharacterized protein</fullName>
    </submittedName>
</protein>
<dbReference type="InterPro" id="IPR036770">
    <property type="entry name" value="Ankyrin_rpt-contain_sf"/>
</dbReference>